<sequence length="37" mass="4343">MELSGPSALKRLAKVLVEYELHFLCDRKHVRCLCRDI</sequence>
<organism evidence="1">
    <name type="scientific">Rhizophora mucronata</name>
    <name type="common">Asiatic mangrove</name>
    <dbReference type="NCBI Taxonomy" id="61149"/>
    <lineage>
        <taxon>Eukaryota</taxon>
        <taxon>Viridiplantae</taxon>
        <taxon>Streptophyta</taxon>
        <taxon>Embryophyta</taxon>
        <taxon>Tracheophyta</taxon>
        <taxon>Spermatophyta</taxon>
        <taxon>Magnoliopsida</taxon>
        <taxon>eudicotyledons</taxon>
        <taxon>Gunneridae</taxon>
        <taxon>Pentapetalae</taxon>
        <taxon>rosids</taxon>
        <taxon>fabids</taxon>
        <taxon>Malpighiales</taxon>
        <taxon>Rhizophoraceae</taxon>
        <taxon>Rhizophora</taxon>
    </lineage>
</organism>
<proteinExistence type="predicted"/>
<protein>
    <submittedName>
        <fullName evidence="1">Uncharacterized protein MANES_09G107600</fullName>
    </submittedName>
</protein>
<reference evidence="1" key="1">
    <citation type="submission" date="2018-02" db="EMBL/GenBank/DDBJ databases">
        <title>Rhizophora mucronata_Transcriptome.</title>
        <authorList>
            <person name="Meera S.P."/>
            <person name="Sreeshan A."/>
            <person name="Augustine A."/>
        </authorList>
    </citation>
    <scope>NUCLEOTIDE SEQUENCE</scope>
    <source>
        <tissue evidence="1">Leaf</tissue>
    </source>
</reference>
<name>A0A2P2P424_RHIMU</name>
<evidence type="ECO:0000313" key="1">
    <source>
        <dbReference type="EMBL" id="MBX49477.1"/>
    </source>
</evidence>
<dbReference type="AlphaFoldDB" id="A0A2P2P424"/>
<dbReference type="EMBL" id="GGEC01068993">
    <property type="protein sequence ID" value="MBX49477.1"/>
    <property type="molecule type" value="Transcribed_RNA"/>
</dbReference>
<accession>A0A2P2P424</accession>